<feature type="transmembrane region" description="Helical" evidence="6">
    <location>
        <begin position="259"/>
        <end position="284"/>
    </location>
</feature>
<comment type="caution">
    <text evidence="8">The sequence shown here is derived from an EMBL/GenBank/DDBJ whole genome shotgun (WGS) entry which is preliminary data.</text>
</comment>
<feature type="region of interest" description="Disordered" evidence="5">
    <location>
        <begin position="1"/>
        <end position="40"/>
    </location>
</feature>
<keyword evidence="3 6" id="KW-1133">Transmembrane helix</keyword>
<evidence type="ECO:0000256" key="1">
    <source>
        <dbReference type="ARBA" id="ARBA00004141"/>
    </source>
</evidence>
<evidence type="ECO:0000256" key="2">
    <source>
        <dbReference type="ARBA" id="ARBA00022692"/>
    </source>
</evidence>
<feature type="transmembrane region" description="Helical" evidence="6">
    <location>
        <begin position="176"/>
        <end position="199"/>
    </location>
</feature>
<keyword evidence="4 6" id="KW-0472">Membrane</keyword>
<evidence type="ECO:0000256" key="5">
    <source>
        <dbReference type="SAM" id="MobiDB-lite"/>
    </source>
</evidence>
<evidence type="ECO:0000313" key="9">
    <source>
        <dbReference type="Proteomes" id="UP000613974"/>
    </source>
</evidence>
<feature type="domain" description="ABC-2 type transporter transmembrane" evidence="7">
    <location>
        <begin position="65"/>
        <end position="250"/>
    </location>
</feature>
<proteinExistence type="predicted"/>
<keyword evidence="2 6" id="KW-0812">Transmembrane</keyword>
<dbReference type="EMBL" id="BNEC01000005">
    <property type="protein sequence ID" value="GHI71408.1"/>
    <property type="molecule type" value="Genomic_DNA"/>
</dbReference>
<feature type="transmembrane region" description="Helical" evidence="6">
    <location>
        <begin position="142"/>
        <end position="170"/>
    </location>
</feature>
<evidence type="ECO:0000313" key="8">
    <source>
        <dbReference type="EMBL" id="GHI71408.1"/>
    </source>
</evidence>
<dbReference type="Proteomes" id="UP000613974">
    <property type="component" value="Unassembled WGS sequence"/>
</dbReference>
<feature type="transmembrane region" description="Helical" evidence="6">
    <location>
        <begin position="206"/>
        <end position="224"/>
    </location>
</feature>
<dbReference type="PANTHER" id="PTHR43229:SF2">
    <property type="entry name" value="NODULATION PROTEIN J"/>
    <property type="match status" value="1"/>
</dbReference>
<reference evidence="9" key="1">
    <citation type="submission" date="2023-07" db="EMBL/GenBank/DDBJ databases">
        <title>Whole genome shotgun sequence of Streptomyces nojiriensis NBRC 13794.</title>
        <authorList>
            <person name="Komaki H."/>
            <person name="Tamura T."/>
        </authorList>
    </citation>
    <scope>NUCLEOTIDE SEQUENCE [LARGE SCALE GENOMIC DNA]</scope>
    <source>
        <strain evidence="9">NBRC 13794</strain>
    </source>
</reference>
<feature type="compositionally biased region" description="Low complexity" evidence="5">
    <location>
        <begin position="15"/>
        <end position="30"/>
    </location>
</feature>
<organism evidence="8 9">
    <name type="scientific">Streptomyces nojiriensis</name>
    <dbReference type="NCBI Taxonomy" id="66374"/>
    <lineage>
        <taxon>Bacteria</taxon>
        <taxon>Bacillati</taxon>
        <taxon>Actinomycetota</taxon>
        <taxon>Actinomycetes</taxon>
        <taxon>Kitasatosporales</taxon>
        <taxon>Streptomycetaceae</taxon>
        <taxon>Streptomyces</taxon>
    </lineage>
</organism>
<name>A0ABQ3STE1_9ACTN</name>
<accession>A0ABQ3STE1</accession>
<keyword evidence="9" id="KW-1185">Reference proteome</keyword>
<protein>
    <submittedName>
        <fullName evidence="8">Transporter</fullName>
    </submittedName>
</protein>
<evidence type="ECO:0000256" key="4">
    <source>
        <dbReference type="ARBA" id="ARBA00023136"/>
    </source>
</evidence>
<evidence type="ECO:0000256" key="6">
    <source>
        <dbReference type="SAM" id="Phobius"/>
    </source>
</evidence>
<dbReference type="PANTHER" id="PTHR43229">
    <property type="entry name" value="NODULATION PROTEIN J"/>
    <property type="match status" value="1"/>
</dbReference>
<evidence type="ECO:0000259" key="7">
    <source>
        <dbReference type="Pfam" id="PF01061"/>
    </source>
</evidence>
<sequence length="290" mass="29479">MSDRSTGAVRAVLTPDAVPSPAAGAAPVGSADRRAQAPQPAPLAPGARFFPSLAAVYRAQLSRARVARIPLLFVATFQSVGIMILMRGVVDGGSEARAVVAGSSVLVVAFVALNLLAQYFGQLRAGGGLDHYATLPVPPASVVLGAAAAYASFTLPGTLVTAVFGCLLFGLPMSGLWILAAVVPLAGAALAGLGAALGLLAPRQELATLAGQLGMSAALLLGVLPPERMPDVIVWARDLLPSTYGVEAFARTFAPEPDWAAVAFDLGVCGAVGVLSLTVATWAYRRAAVR</sequence>
<dbReference type="InterPro" id="IPR051784">
    <property type="entry name" value="Nod_factor_ABC_transporter"/>
</dbReference>
<dbReference type="InterPro" id="IPR013525">
    <property type="entry name" value="ABC2_TM"/>
</dbReference>
<gene>
    <name evidence="8" type="ORF">Snoj_53260</name>
</gene>
<feature type="transmembrane region" description="Helical" evidence="6">
    <location>
        <begin position="66"/>
        <end position="86"/>
    </location>
</feature>
<comment type="subcellular location">
    <subcellularLocation>
        <location evidence="1">Membrane</location>
        <topology evidence="1">Multi-pass membrane protein</topology>
    </subcellularLocation>
</comment>
<dbReference type="Pfam" id="PF01061">
    <property type="entry name" value="ABC2_membrane"/>
    <property type="match status" value="1"/>
</dbReference>
<feature type="transmembrane region" description="Helical" evidence="6">
    <location>
        <begin position="98"/>
        <end position="121"/>
    </location>
</feature>
<evidence type="ECO:0000256" key="3">
    <source>
        <dbReference type="ARBA" id="ARBA00022989"/>
    </source>
</evidence>